<feature type="region of interest" description="Disordered" evidence="2">
    <location>
        <begin position="1"/>
        <end position="30"/>
    </location>
</feature>
<gene>
    <name evidence="4" type="ORF">Cgig2_025030</name>
</gene>
<feature type="domain" description="LOB" evidence="3">
    <location>
        <begin position="33"/>
        <end position="135"/>
    </location>
</feature>
<protein>
    <recommendedName>
        <fullName evidence="3">LOB domain-containing protein</fullName>
    </recommendedName>
</protein>
<dbReference type="Proteomes" id="UP001153076">
    <property type="component" value="Unassembled WGS sequence"/>
</dbReference>
<dbReference type="EMBL" id="JAKOGI010000464">
    <property type="protein sequence ID" value="KAJ8434604.1"/>
    <property type="molecule type" value="Genomic_DNA"/>
</dbReference>
<feature type="region of interest" description="Disordered" evidence="2">
    <location>
        <begin position="237"/>
        <end position="259"/>
    </location>
</feature>
<evidence type="ECO:0000259" key="3">
    <source>
        <dbReference type="PROSITE" id="PS50891"/>
    </source>
</evidence>
<dbReference type="InterPro" id="IPR004883">
    <property type="entry name" value="LOB"/>
</dbReference>
<accession>A0A9Q1K154</accession>
<dbReference type="Pfam" id="PF03195">
    <property type="entry name" value="LOB"/>
    <property type="match status" value="1"/>
</dbReference>
<dbReference type="AlphaFoldDB" id="A0A9Q1K154"/>
<reference evidence="4" key="1">
    <citation type="submission" date="2022-04" db="EMBL/GenBank/DDBJ databases">
        <title>Carnegiea gigantea Genome sequencing and assembly v2.</title>
        <authorList>
            <person name="Copetti D."/>
            <person name="Sanderson M.J."/>
            <person name="Burquez A."/>
            <person name="Wojciechowski M.F."/>
        </authorList>
    </citation>
    <scope>NUCLEOTIDE SEQUENCE</scope>
    <source>
        <strain evidence="4">SGP5-SGP5p</strain>
        <tissue evidence="4">Aerial part</tissue>
    </source>
</reference>
<evidence type="ECO:0000313" key="5">
    <source>
        <dbReference type="Proteomes" id="UP001153076"/>
    </source>
</evidence>
<sequence length="272" mass="29439">MADQGRRKGTGKRASMVPVSSGNTEDRPPVATAPCGACKFLRRKCAAGCIFAPHFGSDQGAARFAAVHKVFGASNVSKLLVHIPMNRRHDAVVTISYEAQARLSDPVCGCVSTILALQQQVMLSSLSLFSLHYLCNATHEIDCMLVAALQTELAMVQSQLMSSRLAIANALESSQQQQNNINNANNIRFEVMQCQPAYSNNNSSTSNNPLLNKDGPAVINPSYNFAAPVGDAPPSSYSFDLLQLPRTPQDPEDDDEEISRTSHVAFANQLMR</sequence>
<dbReference type="PANTHER" id="PTHR31529:SF12">
    <property type="entry name" value="LOB DOMAIN-CONTAINING PROTEIN 20"/>
    <property type="match status" value="1"/>
</dbReference>
<comment type="caution">
    <text evidence="4">The sequence shown here is derived from an EMBL/GenBank/DDBJ whole genome shotgun (WGS) entry which is preliminary data.</text>
</comment>
<dbReference type="GO" id="GO:0045893">
    <property type="term" value="P:positive regulation of DNA-templated transcription"/>
    <property type="evidence" value="ECO:0007669"/>
    <property type="project" value="TreeGrafter"/>
</dbReference>
<keyword evidence="5" id="KW-1185">Reference proteome</keyword>
<organism evidence="4 5">
    <name type="scientific">Carnegiea gigantea</name>
    <dbReference type="NCBI Taxonomy" id="171969"/>
    <lineage>
        <taxon>Eukaryota</taxon>
        <taxon>Viridiplantae</taxon>
        <taxon>Streptophyta</taxon>
        <taxon>Embryophyta</taxon>
        <taxon>Tracheophyta</taxon>
        <taxon>Spermatophyta</taxon>
        <taxon>Magnoliopsida</taxon>
        <taxon>eudicotyledons</taxon>
        <taxon>Gunneridae</taxon>
        <taxon>Pentapetalae</taxon>
        <taxon>Caryophyllales</taxon>
        <taxon>Cactineae</taxon>
        <taxon>Cactaceae</taxon>
        <taxon>Cactoideae</taxon>
        <taxon>Echinocereeae</taxon>
        <taxon>Carnegiea</taxon>
    </lineage>
</organism>
<proteinExistence type="inferred from homology"/>
<comment type="similarity">
    <text evidence="1">Belongs to the LOB domain-containing protein family.</text>
</comment>
<dbReference type="PROSITE" id="PS50891">
    <property type="entry name" value="LOB"/>
    <property type="match status" value="1"/>
</dbReference>
<dbReference type="GO" id="GO:0009755">
    <property type="term" value="P:hormone-mediated signaling pathway"/>
    <property type="evidence" value="ECO:0007669"/>
    <property type="project" value="TreeGrafter"/>
</dbReference>
<dbReference type="GO" id="GO:0005634">
    <property type="term" value="C:nucleus"/>
    <property type="evidence" value="ECO:0007669"/>
    <property type="project" value="TreeGrafter"/>
</dbReference>
<name>A0A9Q1K154_9CARY</name>
<dbReference type="PANTHER" id="PTHR31529">
    <property type="entry name" value="LOB DOMAIN CONTAINING PROTEIN"/>
    <property type="match status" value="1"/>
</dbReference>
<evidence type="ECO:0000313" key="4">
    <source>
        <dbReference type="EMBL" id="KAJ8434604.1"/>
    </source>
</evidence>
<evidence type="ECO:0000256" key="1">
    <source>
        <dbReference type="ARBA" id="ARBA00005474"/>
    </source>
</evidence>
<dbReference type="OrthoDB" id="1903788at2759"/>
<evidence type="ECO:0000256" key="2">
    <source>
        <dbReference type="SAM" id="MobiDB-lite"/>
    </source>
</evidence>